<dbReference type="Proteomes" id="UP000827872">
    <property type="component" value="Linkage Group LG08"/>
</dbReference>
<sequence length="177" mass="19108">MLGPSDAAHQSPPAQAPVAAAALEPQPARSPPPPRGPAGQCRAVPAGGGGATARLPPPSRPLGSPARGLWPAQVACPLPDPDDPQVRIRSLEERLHEMEVRASQAGGELEHHLHLQIEQEQHVDRTMEDEWDLQELLAEEGLVAAHRYAPLNFDIQLQQAQDQGQRKFRETQGAALE</sequence>
<name>A0ACB8F7G5_9SAUR</name>
<gene>
    <name evidence="1" type="ORF">K3G42_003961</name>
</gene>
<evidence type="ECO:0000313" key="2">
    <source>
        <dbReference type="Proteomes" id="UP000827872"/>
    </source>
</evidence>
<keyword evidence="2" id="KW-1185">Reference proteome</keyword>
<proteinExistence type="predicted"/>
<accession>A0ACB8F7G5</accession>
<comment type="caution">
    <text evidence="1">The sequence shown here is derived from an EMBL/GenBank/DDBJ whole genome shotgun (WGS) entry which is preliminary data.</text>
</comment>
<protein>
    <submittedName>
        <fullName evidence="1">Uncharacterized protein</fullName>
    </submittedName>
</protein>
<reference evidence="1" key="1">
    <citation type="submission" date="2021-08" db="EMBL/GenBank/DDBJ databases">
        <title>The first chromosome-level gecko genome reveals the dynamic sex chromosomes of Neotropical dwarf geckos (Sphaerodactylidae: Sphaerodactylus).</title>
        <authorList>
            <person name="Pinto B.J."/>
            <person name="Keating S.E."/>
            <person name="Gamble T."/>
        </authorList>
    </citation>
    <scope>NUCLEOTIDE SEQUENCE</scope>
    <source>
        <strain evidence="1">TG3544</strain>
    </source>
</reference>
<dbReference type="EMBL" id="CM037621">
    <property type="protein sequence ID" value="KAH8001300.1"/>
    <property type="molecule type" value="Genomic_DNA"/>
</dbReference>
<organism evidence="1 2">
    <name type="scientific">Sphaerodactylus townsendi</name>
    <dbReference type="NCBI Taxonomy" id="933632"/>
    <lineage>
        <taxon>Eukaryota</taxon>
        <taxon>Metazoa</taxon>
        <taxon>Chordata</taxon>
        <taxon>Craniata</taxon>
        <taxon>Vertebrata</taxon>
        <taxon>Euteleostomi</taxon>
        <taxon>Lepidosauria</taxon>
        <taxon>Squamata</taxon>
        <taxon>Bifurcata</taxon>
        <taxon>Gekkota</taxon>
        <taxon>Sphaerodactylidae</taxon>
        <taxon>Sphaerodactylus</taxon>
    </lineage>
</organism>
<evidence type="ECO:0000313" key="1">
    <source>
        <dbReference type="EMBL" id="KAH8001300.1"/>
    </source>
</evidence>